<dbReference type="Proteomes" id="UP000694523">
    <property type="component" value="Unplaced"/>
</dbReference>
<evidence type="ECO:0000313" key="13">
    <source>
        <dbReference type="Ensembl" id="ENSNMLP00000012080.1"/>
    </source>
</evidence>
<evidence type="ECO:0000256" key="11">
    <source>
        <dbReference type="ARBA" id="ARBA00041642"/>
    </source>
</evidence>
<keyword evidence="8" id="KW-0496">Mitochondrion</keyword>
<dbReference type="InterPro" id="IPR008433">
    <property type="entry name" value="Cyt_c_oxidase_suVIIB"/>
</dbReference>
<comment type="pathway">
    <text evidence="2">Energy metabolism; oxidative phosphorylation.</text>
</comment>
<keyword evidence="9 12" id="KW-0472">Membrane</keyword>
<accession>A0A8C6T2W7</accession>
<name>A0A8C6T2W7_9GOBI</name>
<evidence type="ECO:0000313" key="14">
    <source>
        <dbReference type="Proteomes" id="UP000694523"/>
    </source>
</evidence>
<evidence type="ECO:0000256" key="2">
    <source>
        <dbReference type="ARBA" id="ARBA00004673"/>
    </source>
</evidence>
<evidence type="ECO:0000256" key="3">
    <source>
        <dbReference type="ARBA" id="ARBA00007351"/>
    </source>
</evidence>
<evidence type="ECO:0000256" key="7">
    <source>
        <dbReference type="ARBA" id="ARBA00022989"/>
    </source>
</evidence>
<dbReference type="Gene3D" id="4.10.51.10">
    <property type="entry name" value="Cytochrome C Oxidase, chain K"/>
    <property type="match status" value="1"/>
</dbReference>
<evidence type="ECO:0000256" key="10">
    <source>
        <dbReference type="ARBA" id="ARBA00040623"/>
    </source>
</evidence>
<keyword evidence="7 12" id="KW-1133">Transmembrane helix</keyword>
<evidence type="ECO:0000256" key="12">
    <source>
        <dbReference type="SAM" id="Phobius"/>
    </source>
</evidence>
<keyword evidence="4 12" id="KW-0812">Transmembrane</keyword>
<evidence type="ECO:0000256" key="5">
    <source>
        <dbReference type="ARBA" id="ARBA00022792"/>
    </source>
</evidence>
<comment type="subcellular location">
    <subcellularLocation>
        <location evidence="1">Mitochondrion inner membrane</location>
        <topology evidence="1">Single-pass membrane protein</topology>
    </subcellularLocation>
</comment>
<organism evidence="13 14">
    <name type="scientific">Neogobius melanostomus</name>
    <name type="common">round goby</name>
    <dbReference type="NCBI Taxonomy" id="47308"/>
    <lineage>
        <taxon>Eukaryota</taxon>
        <taxon>Metazoa</taxon>
        <taxon>Chordata</taxon>
        <taxon>Craniata</taxon>
        <taxon>Vertebrata</taxon>
        <taxon>Euteleostomi</taxon>
        <taxon>Actinopterygii</taxon>
        <taxon>Neopterygii</taxon>
        <taxon>Teleostei</taxon>
        <taxon>Neoteleostei</taxon>
        <taxon>Acanthomorphata</taxon>
        <taxon>Gobiaria</taxon>
        <taxon>Gobiiformes</taxon>
        <taxon>Gobioidei</taxon>
        <taxon>Gobiidae</taxon>
        <taxon>Benthophilinae</taxon>
        <taxon>Neogobiini</taxon>
        <taxon>Neogobius</taxon>
    </lineage>
</organism>
<protein>
    <recommendedName>
        <fullName evidence="10">Cytochrome c oxidase subunit 7B, mitochondrial</fullName>
    </recommendedName>
    <alternativeName>
        <fullName evidence="11">Cytochrome c oxidase polypeptide VIIb</fullName>
    </alternativeName>
</protein>
<dbReference type="PANTHER" id="PTHR16716">
    <property type="entry name" value="CYTOCHROME C OXIDASE SUBUNIT 7B, MITOCHONDRIAL"/>
    <property type="match status" value="1"/>
</dbReference>
<keyword evidence="14" id="KW-1185">Reference proteome</keyword>
<reference evidence="13" key="1">
    <citation type="submission" date="2025-08" db="UniProtKB">
        <authorList>
            <consortium name="Ensembl"/>
        </authorList>
    </citation>
    <scope>IDENTIFICATION</scope>
</reference>
<dbReference type="GO" id="GO:0005743">
    <property type="term" value="C:mitochondrial inner membrane"/>
    <property type="evidence" value="ECO:0007669"/>
    <property type="project" value="UniProtKB-SubCell"/>
</dbReference>
<dbReference type="AlphaFoldDB" id="A0A8C6T2W7"/>
<keyword evidence="5" id="KW-0999">Mitochondrion inner membrane</keyword>
<sequence length="80" mass="8887">MFRFGKAAFNITRQASQQVRHGSTESPNFHDKYGTAVLLGGAAFCTAVWSYVLTQTGITWNLSPVGKVQPLPWKQAEEEE</sequence>
<evidence type="ECO:0000256" key="8">
    <source>
        <dbReference type="ARBA" id="ARBA00023128"/>
    </source>
</evidence>
<proteinExistence type="inferred from homology"/>
<dbReference type="PANTHER" id="PTHR16716:SF0">
    <property type="entry name" value="CYTOCHROME C OXIDASE SUBUNIT 7B, MITOCHONDRIAL"/>
    <property type="match status" value="1"/>
</dbReference>
<dbReference type="Ensembl" id="ENSNMLT00000013664.1">
    <property type="protein sequence ID" value="ENSNMLP00000012080.1"/>
    <property type="gene ID" value="ENSNMLG00000008247.1"/>
</dbReference>
<evidence type="ECO:0000256" key="4">
    <source>
        <dbReference type="ARBA" id="ARBA00022692"/>
    </source>
</evidence>
<evidence type="ECO:0000256" key="1">
    <source>
        <dbReference type="ARBA" id="ARBA00004434"/>
    </source>
</evidence>
<dbReference type="GO" id="GO:0006123">
    <property type="term" value="P:mitochondrial electron transport, cytochrome c to oxygen"/>
    <property type="evidence" value="ECO:0007669"/>
    <property type="project" value="InterPro"/>
</dbReference>
<keyword evidence="6" id="KW-0809">Transit peptide</keyword>
<dbReference type="SUPFAM" id="SSF81423">
    <property type="entry name" value="Mitochondrial cytochrome c oxidase subunit VIIb"/>
    <property type="match status" value="1"/>
</dbReference>
<reference evidence="13" key="2">
    <citation type="submission" date="2025-09" db="UniProtKB">
        <authorList>
            <consortium name="Ensembl"/>
        </authorList>
    </citation>
    <scope>IDENTIFICATION</scope>
</reference>
<evidence type="ECO:0000256" key="9">
    <source>
        <dbReference type="ARBA" id="ARBA00023136"/>
    </source>
</evidence>
<comment type="similarity">
    <text evidence="3">Belongs to the cytochrome c oxidase VIIb family.</text>
</comment>
<evidence type="ECO:0000256" key="6">
    <source>
        <dbReference type="ARBA" id="ARBA00022946"/>
    </source>
</evidence>
<dbReference type="UniPathway" id="UPA00705"/>
<dbReference type="InterPro" id="IPR023272">
    <property type="entry name" value="Cyt_c_oxidase_suVIIB_dom_sf"/>
</dbReference>
<feature type="transmembrane region" description="Helical" evidence="12">
    <location>
        <begin position="33"/>
        <end position="53"/>
    </location>
</feature>
<dbReference type="Pfam" id="PF05392">
    <property type="entry name" value="COX7B"/>
    <property type="match status" value="1"/>
</dbReference>
<dbReference type="FunFam" id="4.10.51.10:FF:000001">
    <property type="entry name" value="Cytochrome c oxidase subunit 7B, mitochondrial"/>
    <property type="match status" value="1"/>
</dbReference>